<proteinExistence type="predicted"/>
<evidence type="ECO:0000313" key="3">
    <source>
        <dbReference type="Proteomes" id="UP000005445"/>
    </source>
</evidence>
<protein>
    <submittedName>
        <fullName evidence="2">Gp181.1</fullName>
    </submittedName>
</protein>
<reference evidence="2 3" key="1">
    <citation type="submission" date="2013-01" db="EMBL/GenBank/DDBJ databases">
        <title>Large myovirus of Bacillus.</title>
        <authorList>
            <person name="Klumpp J."/>
            <person name="Beyer W."/>
            <person name="Loessner M.J."/>
        </authorList>
    </citation>
    <scope>NUCLEOTIDE SEQUENCE [LARGE SCALE GENOMIC DNA]</scope>
</reference>
<sequence>MSMRGSLKIAVYIGIGFALLHLYSHLIVNYAL</sequence>
<keyword evidence="3" id="KW-1185">Reference proteome</keyword>
<accession>L7UXL2</accession>
<evidence type="ECO:0000256" key="1">
    <source>
        <dbReference type="SAM" id="Phobius"/>
    </source>
</evidence>
<keyword evidence="1" id="KW-0812">Transmembrane</keyword>
<dbReference type="KEGG" id="vg:14564335"/>
<feature type="transmembrane region" description="Helical" evidence="1">
    <location>
        <begin position="9"/>
        <end position="28"/>
    </location>
</feature>
<keyword evidence="1" id="KW-1133">Transmembrane helix</keyword>
<dbReference type="Proteomes" id="UP000005445">
    <property type="component" value="Segment"/>
</dbReference>
<dbReference type="EMBL" id="HM144387">
    <property type="protein sequence ID" value="AGC55709.1"/>
    <property type="molecule type" value="Genomic_DNA"/>
</dbReference>
<dbReference type="RefSeq" id="YP_007366637.1">
    <property type="nucleotide sequence ID" value="NC_016563.1"/>
</dbReference>
<organism evidence="2 3">
    <name type="scientific">Bacillus phage W.Ph</name>
    <dbReference type="NCBI Taxonomy" id="764595"/>
    <lineage>
        <taxon>Viruses</taxon>
        <taxon>Duplodnaviria</taxon>
        <taxon>Heunggongvirae</taxon>
        <taxon>Uroviricota</taxon>
        <taxon>Caudoviricetes</taxon>
        <taxon>Herelleviridae</taxon>
        <taxon>Bastillevirinae</taxon>
        <taxon>Wphvirus</taxon>
        <taxon>Wphvirus WPh</taxon>
    </lineage>
</organism>
<keyword evidence="1" id="KW-0472">Membrane</keyword>
<name>L7UXL2_9CAUD</name>
<dbReference type="GeneID" id="14564335"/>
<evidence type="ECO:0000313" key="2">
    <source>
        <dbReference type="EMBL" id="AGC55709.1"/>
    </source>
</evidence>